<protein>
    <recommendedName>
        <fullName evidence="3 7">6,7-dimethyl-8-ribityllumazine synthase</fullName>
        <shortName evidence="7">DMRL synthase</shortName>
        <shortName evidence="7">LS</shortName>
        <shortName evidence="7">Lumazine synthase</shortName>
        <ecNumber evidence="3 7">2.5.1.78</ecNumber>
    </recommendedName>
</protein>
<dbReference type="OrthoDB" id="9809709at2"/>
<dbReference type="NCBIfam" id="TIGR00114">
    <property type="entry name" value="lumazine-synth"/>
    <property type="match status" value="1"/>
</dbReference>
<comment type="pathway">
    <text evidence="1 7">Cofactor biosynthesis; riboflavin biosynthesis; riboflavin from 2-hydroxy-3-oxobutyl phosphate and 5-amino-6-(D-ribitylamino)uracil: step 1/2.</text>
</comment>
<dbReference type="EMBL" id="FXTH01000012">
    <property type="protein sequence ID" value="SMO77433.1"/>
    <property type="molecule type" value="Genomic_DNA"/>
</dbReference>
<comment type="similarity">
    <text evidence="2 7">Belongs to the DMRL synthase family.</text>
</comment>
<evidence type="ECO:0000256" key="4">
    <source>
        <dbReference type="ARBA" id="ARBA00022619"/>
    </source>
</evidence>
<evidence type="ECO:0000256" key="3">
    <source>
        <dbReference type="ARBA" id="ARBA00012664"/>
    </source>
</evidence>
<dbReference type="PANTHER" id="PTHR21058:SF0">
    <property type="entry name" value="6,7-DIMETHYL-8-RIBITYLLUMAZINE SYNTHASE"/>
    <property type="match status" value="1"/>
</dbReference>
<evidence type="ECO:0000256" key="6">
    <source>
        <dbReference type="ARBA" id="ARBA00048785"/>
    </source>
</evidence>
<feature type="binding site" evidence="7">
    <location>
        <position position="24"/>
    </location>
    <ligand>
        <name>5-amino-6-(D-ribitylamino)uracil</name>
        <dbReference type="ChEBI" id="CHEBI:15934"/>
    </ligand>
</feature>
<feature type="binding site" evidence="7">
    <location>
        <begin position="58"/>
        <end position="60"/>
    </location>
    <ligand>
        <name>5-amino-6-(D-ribitylamino)uracil</name>
        <dbReference type="ChEBI" id="CHEBI:15934"/>
    </ligand>
</feature>
<dbReference type="CDD" id="cd09209">
    <property type="entry name" value="Lumazine_synthase-I"/>
    <property type="match status" value="1"/>
</dbReference>
<feature type="binding site" evidence="7">
    <location>
        <begin position="80"/>
        <end position="82"/>
    </location>
    <ligand>
        <name>5-amino-6-(D-ribitylamino)uracil</name>
        <dbReference type="ChEBI" id="CHEBI:15934"/>
    </ligand>
</feature>
<evidence type="ECO:0000313" key="9">
    <source>
        <dbReference type="Proteomes" id="UP000317593"/>
    </source>
</evidence>
<accession>A0A521E0F0</accession>
<feature type="active site" description="Proton donor" evidence="7">
    <location>
        <position position="88"/>
    </location>
</feature>
<evidence type="ECO:0000256" key="2">
    <source>
        <dbReference type="ARBA" id="ARBA00007424"/>
    </source>
</evidence>
<sequence length="159" mass="16985">MEHQVLKGNVDDPDSKVGIVVAKWNSFITEELLDGALEVLKQRGLPGDQIVVVYCPGAYEIPFAAGQLLPKVDGVITLGAVIRGDTPHFHYVCDAVNKGVTELNIQGNKPVVFGVLTTDNVQQAQERAGLVEGGKGNKGAEAALALLEMIGLNKRIEQL</sequence>
<evidence type="ECO:0000256" key="7">
    <source>
        <dbReference type="HAMAP-Rule" id="MF_00178"/>
    </source>
</evidence>
<dbReference type="Proteomes" id="UP000317593">
    <property type="component" value="Unassembled WGS sequence"/>
</dbReference>
<dbReference type="Gene3D" id="3.40.50.960">
    <property type="entry name" value="Lumazine/riboflavin synthase"/>
    <property type="match status" value="1"/>
</dbReference>
<feature type="binding site" evidence="7">
    <location>
        <position position="113"/>
    </location>
    <ligand>
        <name>5-amino-6-(D-ribitylamino)uracil</name>
        <dbReference type="ChEBI" id="CHEBI:15934"/>
    </ligand>
</feature>
<dbReference type="GO" id="GO:0009231">
    <property type="term" value="P:riboflavin biosynthetic process"/>
    <property type="evidence" value="ECO:0007669"/>
    <property type="project" value="UniProtKB-UniRule"/>
</dbReference>
<dbReference type="UniPathway" id="UPA00275">
    <property type="reaction ID" value="UER00404"/>
</dbReference>
<gene>
    <name evidence="7" type="primary">ribH</name>
    <name evidence="8" type="ORF">SAMN06265218_112133</name>
</gene>
<keyword evidence="5 7" id="KW-0808">Transferase</keyword>
<dbReference type="Pfam" id="PF00885">
    <property type="entry name" value="DMRL_synthase"/>
    <property type="match status" value="1"/>
</dbReference>
<dbReference type="AlphaFoldDB" id="A0A521E0F0"/>
<dbReference type="GO" id="GO:0000906">
    <property type="term" value="F:6,7-dimethyl-8-ribityllumazine synthase activity"/>
    <property type="evidence" value="ECO:0007669"/>
    <property type="project" value="UniProtKB-UniRule"/>
</dbReference>
<dbReference type="EC" id="2.5.1.78" evidence="3 7"/>
<comment type="function">
    <text evidence="7">Catalyzes the formation of 6,7-dimethyl-8-ribityllumazine by condensation of 5-amino-6-(D-ribitylamino)uracil with 3,4-dihydroxy-2-butanone 4-phosphate. This is the penultimate step in the biosynthesis of riboflavin.</text>
</comment>
<dbReference type="GO" id="GO:0009349">
    <property type="term" value="C:riboflavin synthase complex"/>
    <property type="evidence" value="ECO:0007669"/>
    <property type="project" value="UniProtKB-UniRule"/>
</dbReference>
<dbReference type="InterPro" id="IPR036467">
    <property type="entry name" value="LS/RS_sf"/>
</dbReference>
<dbReference type="InterPro" id="IPR034964">
    <property type="entry name" value="LS"/>
</dbReference>
<evidence type="ECO:0000256" key="5">
    <source>
        <dbReference type="ARBA" id="ARBA00022679"/>
    </source>
</evidence>
<evidence type="ECO:0000313" key="8">
    <source>
        <dbReference type="EMBL" id="SMO77433.1"/>
    </source>
</evidence>
<comment type="catalytic activity">
    <reaction evidence="6 7">
        <text>(2S)-2-hydroxy-3-oxobutyl phosphate + 5-amino-6-(D-ribitylamino)uracil = 6,7-dimethyl-8-(1-D-ribityl)lumazine + phosphate + 2 H2O + H(+)</text>
        <dbReference type="Rhea" id="RHEA:26152"/>
        <dbReference type="ChEBI" id="CHEBI:15377"/>
        <dbReference type="ChEBI" id="CHEBI:15378"/>
        <dbReference type="ChEBI" id="CHEBI:15934"/>
        <dbReference type="ChEBI" id="CHEBI:43474"/>
        <dbReference type="ChEBI" id="CHEBI:58201"/>
        <dbReference type="ChEBI" id="CHEBI:58830"/>
        <dbReference type="EC" id="2.5.1.78"/>
    </reaction>
</comment>
<keyword evidence="9" id="KW-1185">Reference proteome</keyword>
<proteinExistence type="inferred from homology"/>
<reference evidence="8 9" key="1">
    <citation type="submission" date="2017-05" db="EMBL/GenBank/DDBJ databases">
        <authorList>
            <person name="Varghese N."/>
            <person name="Submissions S."/>
        </authorList>
    </citation>
    <scope>NUCLEOTIDE SEQUENCE [LARGE SCALE GENOMIC DNA]</scope>
    <source>
        <strain evidence="8 9">DSM 21194</strain>
    </source>
</reference>
<dbReference type="SUPFAM" id="SSF52121">
    <property type="entry name" value="Lumazine synthase"/>
    <property type="match status" value="1"/>
</dbReference>
<keyword evidence="4 7" id="KW-0686">Riboflavin biosynthesis</keyword>
<name>A0A521E0F0_9BACT</name>
<feature type="binding site" evidence="7">
    <location>
        <begin position="85"/>
        <end position="86"/>
    </location>
    <ligand>
        <name>(2S)-2-hydroxy-3-oxobutyl phosphate</name>
        <dbReference type="ChEBI" id="CHEBI:58830"/>
    </ligand>
</feature>
<dbReference type="HAMAP" id="MF_00178">
    <property type="entry name" value="Lumazine_synth"/>
    <property type="match status" value="1"/>
</dbReference>
<dbReference type="PANTHER" id="PTHR21058">
    <property type="entry name" value="6,7-DIMETHYL-8-RIBITYLLUMAZINE SYNTHASE DMRL SYNTHASE LUMAZINE SYNTHASE"/>
    <property type="match status" value="1"/>
</dbReference>
<dbReference type="InterPro" id="IPR002180">
    <property type="entry name" value="LS/RS"/>
</dbReference>
<dbReference type="RefSeq" id="WP_142715169.1">
    <property type="nucleotide sequence ID" value="NZ_FXTH01000012.1"/>
</dbReference>
<organism evidence="8 9">
    <name type="scientific">Fodinibius sediminis</name>
    <dbReference type="NCBI Taxonomy" id="1214077"/>
    <lineage>
        <taxon>Bacteria</taxon>
        <taxon>Pseudomonadati</taxon>
        <taxon>Balneolota</taxon>
        <taxon>Balneolia</taxon>
        <taxon>Balneolales</taxon>
        <taxon>Balneolaceae</taxon>
        <taxon>Fodinibius</taxon>
    </lineage>
</organism>
<feature type="binding site" evidence="7">
    <location>
        <position position="127"/>
    </location>
    <ligand>
        <name>(2S)-2-hydroxy-3-oxobutyl phosphate</name>
        <dbReference type="ChEBI" id="CHEBI:58830"/>
    </ligand>
</feature>
<dbReference type="GO" id="GO:0005829">
    <property type="term" value="C:cytosol"/>
    <property type="evidence" value="ECO:0007669"/>
    <property type="project" value="TreeGrafter"/>
</dbReference>
<evidence type="ECO:0000256" key="1">
    <source>
        <dbReference type="ARBA" id="ARBA00004917"/>
    </source>
</evidence>